<dbReference type="Proteomes" id="UP000011922">
    <property type="component" value="Unassembled WGS sequence"/>
</dbReference>
<dbReference type="InterPro" id="IPR046038">
    <property type="entry name" value="DUF5996"/>
</dbReference>
<evidence type="ECO:0008006" key="3">
    <source>
        <dbReference type="Google" id="ProtNLM"/>
    </source>
</evidence>
<organism evidence="1 2">
    <name type="scientific">Desulfocurvibacter africanus PCS</name>
    <dbReference type="NCBI Taxonomy" id="1262666"/>
    <lineage>
        <taxon>Bacteria</taxon>
        <taxon>Pseudomonadati</taxon>
        <taxon>Thermodesulfobacteriota</taxon>
        <taxon>Desulfovibrionia</taxon>
        <taxon>Desulfovibrionales</taxon>
        <taxon>Desulfovibrionaceae</taxon>
        <taxon>Desulfocurvibacter</taxon>
    </lineage>
</organism>
<dbReference type="RefSeq" id="WP_005983067.1">
    <property type="nucleotide sequence ID" value="NZ_AOSV01000003.1"/>
</dbReference>
<dbReference type="AlphaFoldDB" id="M5Q3J1"/>
<dbReference type="OrthoDB" id="9800945at2"/>
<sequence length="311" mass="34743">MPFASTSFVLPALPLKEWESTYDTLHLWLQIVGKIRLGLHPKLNHWWHAPFYVTPRGLSTHPIPLGAGKLELEFNFLSHTLTIDAGAAGTMSVELHDGLSVAAFHASVFARLTELGIRDLPFLNKPFDVPTISTTPFDRDTDHASYSPEHARLFLETLTAVDNIFMEYRARFIGKSTPPHYFWHHMDLAVTRFSGRVAPPRPGASIVEREAYSHEVISCGWWPGDKEVRAPAFYGYAAPAPKGLFDQPLNPDKAYWLPDKGMALLMHDDARAEPNPRQAVLDFLESVYMAGATQAGWDVQGCTLANYSLTS</sequence>
<dbReference type="PATRIC" id="fig|1262666.3.peg.168"/>
<protein>
    <recommendedName>
        <fullName evidence="3">Ava_C0101 and related proteins</fullName>
    </recommendedName>
</protein>
<evidence type="ECO:0000313" key="2">
    <source>
        <dbReference type="Proteomes" id="UP000011922"/>
    </source>
</evidence>
<dbReference type="EMBL" id="AOSV01000003">
    <property type="protein sequence ID" value="EMG38538.1"/>
    <property type="molecule type" value="Genomic_DNA"/>
</dbReference>
<dbReference type="Pfam" id="PF19459">
    <property type="entry name" value="DUF5996"/>
    <property type="match status" value="1"/>
</dbReference>
<evidence type="ECO:0000313" key="1">
    <source>
        <dbReference type="EMBL" id="EMG38538.1"/>
    </source>
</evidence>
<comment type="caution">
    <text evidence="1">The sequence shown here is derived from an EMBL/GenBank/DDBJ whole genome shotgun (WGS) entry which is preliminary data.</text>
</comment>
<accession>M5Q3J1</accession>
<name>M5Q3J1_DESAF</name>
<reference evidence="1 2" key="1">
    <citation type="journal article" date="2013" name="Genome Announc.">
        <title>Draft Genome Sequence for Desulfovibrio africanus Strain PCS.</title>
        <authorList>
            <person name="Brown S.D."/>
            <person name="Utturkar S.M."/>
            <person name="Arkin A.P."/>
            <person name="Deutschbauer A.M."/>
            <person name="Elias D.A."/>
            <person name="Hazen T.C."/>
            <person name="Chakraborty R."/>
        </authorList>
    </citation>
    <scope>NUCLEOTIDE SEQUENCE [LARGE SCALE GENOMIC DNA]</scope>
    <source>
        <strain evidence="1 2">PCS</strain>
    </source>
</reference>
<gene>
    <name evidence="1" type="ORF">PCS_00166</name>
</gene>
<proteinExistence type="predicted"/>